<feature type="transmembrane region" description="Helical" evidence="2">
    <location>
        <begin position="188"/>
        <end position="205"/>
    </location>
</feature>
<proteinExistence type="predicted"/>
<dbReference type="Pfam" id="PF01569">
    <property type="entry name" value="PAP2"/>
    <property type="match status" value="1"/>
</dbReference>
<dbReference type="InterPro" id="IPR000326">
    <property type="entry name" value="PAP2/HPO"/>
</dbReference>
<keyword evidence="5" id="KW-1185">Reference proteome</keyword>
<keyword evidence="2" id="KW-0812">Transmembrane</keyword>
<dbReference type="PANTHER" id="PTHR14969">
    <property type="entry name" value="SPHINGOSINE-1-PHOSPHATE PHOSPHOHYDROLASE"/>
    <property type="match status" value="1"/>
</dbReference>
<evidence type="ECO:0000313" key="5">
    <source>
        <dbReference type="Proteomes" id="UP001209878"/>
    </source>
</evidence>
<dbReference type="SUPFAM" id="SSF48317">
    <property type="entry name" value="Acid phosphatase/Vanadium-dependent haloperoxidase"/>
    <property type="match status" value="1"/>
</dbReference>
<dbReference type="EMBL" id="JAODUO010001356">
    <property type="protein sequence ID" value="KAK2165668.1"/>
    <property type="molecule type" value="Genomic_DNA"/>
</dbReference>
<reference evidence="4" key="1">
    <citation type="journal article" date="2023" name="Mol. Biol. Evol.">
        <title>Third-Generation Sequencing Reveals the Adaptive Role of the Epigenome in Three Deep-Sea Polychaetes.</title>
        <authorList>
            <person name="Perez M."/>
            <person name="Aroh O."/>
            <person name="Sun Y."/>
            <person name="Lan Y."/>
            <person name="Juniper S.K."/>
            <person name="Young C.R."/>
            <person name="Angers B."/>
            <person name="Qian P.Y."/>
        </authorList>
    </citation>
    <scope>NUCLEOTIDE SEQUENCE</scope>
    <source>
        <strain evidence="4">R07B-5</strain>
    </source>
</reference>
<evidence type="ECO:0000256" key="1">
    <source>
        <dbReference type="SAM" id="MobiDB-lite"/>
    </source>
</evidence>
<dbReference type="SMART" id="SM00014">
    <property type="entry name" value="acidPPc"/>
    <property type="match status" value="1"/>
</dbReference>
<accession>A0AAD9NEH9</accession>
<feature type="domain" description="Phosphatidic acid phosphatase type 2/haloperoxidase" evidence="3">
    <location>
        <begin position="94"/>
        <end position="206"/>
    </location>
</feature>
<dbReference type="GO" id="GO:0042392">
    <property type="term" value="F:sphingosine-1-phosphate phosphatase activity"/>
    <property type="evidence" value="ECO:0007669"/>
    <property type="project" value="TreeGrafter"/>
</dbReference>
<protein>
    <recommendedName>
        <fullName evidence="3">Phosphatidic acid phosphatase type 2/haloperoxidase domain-containing protein</fullName>
    </recommendedName>
</protein>
<feature type="transmembrane region" description="Helical" evidence="2">
    <location>
        <begin position="96"/>
        <end position="117"/>
    </location>
</feature>
<dbReference type="CDD" id="cd03391">
    <property type="entry name" value="PAP2_containing_2_like"/>
    <property type="match status" value="1"/>
</dbReference>
<organism evidence="4 5">
    <name type="scientific">Ridgeia piscesae</name>
    <name type="common">Tubeworm</name>
    <dbReference type="NCBI Taxonomy" id="27915"/>
    <lineage>
        <taxon>Eukaryota</taxon>
        <taxon>Metazoa</taxon>
        <taxon>Spiralia</taxon>
        <taxon>Lophotrochozoa</taxon>
        <taxon>Annelida</taxon>
        <taxon>Polychaeta</taxon>
        <taxon>Sedentaria</taxon>
        <taxon>Canalipalpata</taxon>
        <taxon>Sabellida</taxon>
        <taxon>Siboglinidae</taxon>
        <taxon>Ridgeia</taxon>
    </lineage>
</organism>
<evidence type="ECO:0000313" key="4">
    <source>
        <dbReference type="EMBL" id="KAK2165668.1"/>
    </source>
</evidence>
<feature type="transmembrane region" description="Helical" evidence="2">
    <location>
        <begin position="165"/>
        <end position="183"/>
    </location>
</feature>
<evidence type="ECO:0000259" key="3">
    <source>
        <dbReference type="SMART" id="SM00014"/>
    </source>
</evidence>
<dbReference type="InterPro" id="IPR036938">
    <property type="entry name" value="PAP2/HPO_sf"/>
</dbReference>
<name>A0AAD9NEH9_RIDPI</name>
<dbReference type="PANTHER" id="PTHR14969:SF13">
    <property type="entry name" value="AT30094P"/>
    <property type="match status" value="1"/>
</dbReference>
<comment type="caution">
    <text evidence="4">The sequence shown here is derived from an EMBL/GenBank/DDBJ whole genome shotgun (WGS) entry which is preliminary data.</text>
</comment>
<sequence>METKRRVISGESEGCDSAVSDNGDRQRVKRSLAGSIVDIDDILTKRLAICANCDSTFGFMRPAMKLLELSGHGVPWILGSVLAVFVSHQIKTQEKFINLLMALFVDVVIVAVIKLLVRRPRPQHNQMDMLTVMAIDGYSFPSGHATRAAMVLCFILGHFALRPAWTAALVLWSVAVPLSRVFLGRHHTVDIVVGVAIGVLQYWYIVQRLWLSSETCEKILRPIHEELHI</sequence>
<keyword evidence="2" id="KW-1133">Transmembrane helix</keyword>
<gene>
    <name evidence="4" type="ORF">NP493_1356g00060</name>
</gene>
<dbReference type="Proteomes" id="UP001209878">
    <property type="component" value="Unassembled WGS sequence"/>
</dbReference>
<keyword evidence="2" id="KW-0472">Membrane</keyword>
<feature type="transmembrane region" description="Helical" evidence="2">
    <location>
        <begin position="69"/>
        <end position="90"/>
    </location>
</feature>
<dbReference type="AlphaFoldDB" id="A0AAD9NEH9"/>
<feature type="region of interest" description="Disordered" evidence="1">
    <location>
        <begin position="1"/>
        <end position="22"/>
    </location>
</feature>
<evidence type="ECO:0000256" key="2">
    <source>
        <dbReference type="SAM" id="Phobius"/>
    </source>
</evidence>
<dbReference type="Gene3D" id="1.20.144.10">
    <property type="entry name" value="Phosphatidic acid phosphatase type 2/haloperoxidase"/>
    <property type="match status" value="1"/>
</dbReference>